<dbReference type="InterPro" id="IPR032508">
    <property type="entry name" value="FecR_C"/>
</dbReference>
<dbReference type="RefSeq" id="WP_123122224.1">
    <property type="nucleotide sequence ID" value="NZ_RJJR01000018.1"/>
</dbReference>
<dbReference type="Pfam" id="PF04773">
    <property type="entry name" value="FecR"/>
    <property type="match status" value="1"/>
</dbReference>
<dbReference type="PANTHER" id="PTHR30273">
    <property type="entry name" value="PERIPLASMIC SIGNAL SENSOR AND SIGMA FACTOR ACTIVATOR FECR-RELATED"/>
    <property type="match status" value="1"/>
</dbReference>
<evidence type="ECO:0000313" key="4">
    <source>
        <dbReference type="EMBL" id="RNI33599.1"/>
    </source>
</evidence>
<dbReference type="FunFam" id="2.60.120.1440:FF:000001">
    <property type="entry name" value="Putative anti-sigma factor"/>
    <property type="match status" value="1"/>
</dbReference>
<keyword evidence="1" id="KW-0472">Membrane</keyword>
<reference evidence="4 5" key="1">
    <citation type="submission" date="2018-11" db="EMBL/GenBank/DDBJ databases">
        <title>Draft genome sequence of Ferruginibacter sp. BO-59.</title>
        <authorList>
            <person name="Im W.T."/>
        </authorList>
    </citation>
    <scope>NUCLEOTIDE SEQUENCE [LARGE SCALE GENOMIC DNA]</scope>
    <source>
        <strain evidence="4 5">BO-59</strain>
    </source>
</reference>
<keyword evidence="5" id="KW-1185">Reference proteome</keyword>
<dbReference type="InterPro" id="IPR012373">
    <property type="entry name" value="Ferrdict_sens_TM"/>
</dbReference>
<accession>A0A3M9N760</accession>
<feature type="domain" description="FecR protein" evidence="2">
    <location>
        <begin position="181"/>
        <end position="276"/>
    </location>
</feature>
<evidence type="ECO:0000313" key="5">
    <source>
        <dbReference type="Proteomes" id="UP000267223"/>
    </source>
</evidence>
<keyword evidence="1" id="KW-0812">Transmembrane</keyword>
<dbReference type="InterPro" id="IPR006860">
    <property type="entry name" value="FecR"/>
</dbReference>
<dbReference type="Gene3D" id="3.55.50.30">
    <property type="match status" value="1"/>
</dbReference>
<feature type="transmembrane region" description="Helical" evidence="1">
    <location>
        <begin position="79"/>
        <end position="101"/>
    </location>
</feature>
<comment type="caution">
    <text evidence="4">The sequence shown here is derived from an EMBL/GenBank/DDBJ whole genome shotgun (WGS) entry which is preliminary data.</text>
</comment>
<organism evidence="4 5">
    <name type="scientific">Hanamia caeni</name>
    <dbReference type="NCBI Taxonomy" id="2294116"/>
    <lineage>
        <taxon>Bacteria</taxon>
        <taxon>Pseudomonadati</taxon>
        <taxon>Bacteroidota</taxon>
        <taxon>Chitinophagia</taxon>
        <taxon>Chitinophagales</taxon>
        <taxon>Chitinophagaceae</taxon>
        <taxon>Hanamia</taxon>
    </lineage>
</organism>
<keyword evidence="1" id="KW-1133">Transmembrane helix</keyword>
<dbReference type="Proteomes" id="UP000267223">
    <property type="component" value="Unassembled WGS sequence"/>
</dbReference>
<dbReference type="OrthoDB" id="629393at2"/>
<dbReference type="GO" id="GO:0016989">
    <property type="term" value="F:sigma factor antagonist activity"/>
    <property type="evidence" value="ECO:0007669"/>
    <property type="project" value="TreeGrafter"/>
</dbReference>
<dbReference type="EMBL" id="RJJR01000018">
    <property type="protein sequence ID" value="RNI33599.1"/>
    <property type="molecule type" value="Genomic_DNA"/>
</dbReference>
<evidence type="ECO:0000259" key="2">
    <source>
        <dbReference type="Pfam" id="PF04773"/>
    </source>
</evidence>
<dbReference type="AlphaFoldDB" id="A0A3M9N760"/>
<proteinExistence type="predicted"/>
<dbReference type="Gene3D" id="2.60.120.1440">
    <property type="match status" value="1"/>
</dbReference>
<sequence>MSDDRLKYLLEQYASDVSTPEETRELFGWIRKSKDDMLLKEKIKELWAGYENGKQLPDVDWDEIYRKIINTPVIEKKHVWFQVAAAAVIIAVLSVGSYFIFNDYSTKPIAKTATQQQLKNDVQPGGNKAILTLANGAQIILDSAGNGALTQQGNTKIIKLNNGQLSYNALNEKPDQVLYNTISTPRGGQYQVVLADGSKVWLNAASSLRFPTSFTGNGREVTLTGEGYFEVAHDAAKPFKVLANGVEIKVLGTHFNVNAYQDEATIKTTLLEGSVKVGKGGASKTITPGEQAQIENHDNSLNPKIMVQSVDVDAAVAWKNGSFIFRGNDIQSVMRQLARWYDVEVSYQGNITDEEFVGVINRSRYENISEILDMLEKTRLVSFAVSGHHVTVMPFKK</sequence>
<feature type="domain" description="Protein FecR C-terminal" evidence="3">
    <location>
        <begin position="323"/>
        <end position="392"/>
    </location>
</feature>
<gene>
    <name evidence="4" type="ORF">EFY79_18435</name>
</gene>
<name>A0A3M9N760_9BACT</name>
<protein>
    <submittedName>
        <fullName evidence="4">DUF4974 domain-containing protein</fullName>
    </submittedName>
</protein>
<evidence type="ECO:0000259" key="3">
    <source>
        <dbReference type="Pfam" id="PF16344"/>
    </source>
</evidence>
<dbReference type="PANTHER" id="PTHR30273:SF2">
    <property type="entry name" value="PROTEIN FECR"/>
    <property type="match status" value="1"/>
</dbReference>
<dbReference type="Pfam" id="PF16344">
    <property type="entry name" value="FecR_C"/>
    <property type="match status" value="1"/>
</dbReference>
<evidence type="ECO:0000256" key="1">
    <source>
        <dbReference type="SAM" id="Phobius"/>
    </source>
</evidence>